<dbReference type="EMBL" id="FOQO01000006">
    <property type="protein sequence ID" value="SFI88589.1"/>
    <property type="molecule type" value="Genomic_DNA"/>
</dbReference>
<dbReference type="AlphaFoldDB" id="A0A1I3LV15"/>
<keyword evidence="1" id="KW-0812">Transmembrane</keyword>
<sequence length="163" mass="18312">MAFYQLVQIVVVLLTGLVAGLFYSYACSVTGALGKLPDREYVMTFQSINTAILNAWFFVSFMGSLMVLPLATWLSYRAAVHFSFWLLLSATAVYIVGVFGVTILGNVPLNNMLERFNMDTATPQELSSLRERFERPWNQLNLIRTIAAILSFLLTILSLKLKT</sequence>
<feature type="transmembrane region" description="Helical" evidence="1">
    <location>
        <begin position="142"/>
        <end position="161"/>
    </location>
</feature>
<protein>
    <submittedName>
        <fullName evidence="2">Uncharacterized membrane protein</fullName>
    </submittedName>
</protein>
<reference evidence="2 3" key="1">
    <citation type="submission" date="2016-10" db="EMBL/GenBank/DDBJ databases">
        <authorList>
            <person name="de Groot N.N."/>
        </authorList>
    </citation>
    <scope>NUCLEOTIDE SEQUENCE [LARGE SCALE GENOMIC DNA]</scope>
    <source>
        <strain evidence="2 3">RK1</strain>
    </source>
</reference>
<proteinExistence type="predicted"/>
<dbReference type="OrthoDB" id="772592at2"/>
<dbReference type="InterPro" id="IPR013901">
    <property type="entry name" value="Anthrone_oxy"/>
</dbReference>
<accession>A0A1I3LV15</accession>
<feature type="transmembrane region" description="Helical" evidence="1">
    <location>
        <begin position="55"/>
        <end position="76"/>
    </location>
</feature>
<organism evidence="2 3">
    <name type="scientific">Parapedobacter indicus</name>
    <dbReference type="NCBI Taxonomy" id="1477437"/>
    <lineage>
        <taxon>Bacteria</taxon>
        <taxon>Pseudomonadati</taxon>
        <taxon>Bacteroidota</taxon>
        <taxon>Sphingobacteriia</taxon>
        <taxon>Sphingobacteriales</taxon>
        <taxon>Sphingobacteriaceae</taxon>
        <taxon>Parapedobacter</taxon>
    </lineage>
</organism>
<gene>
    <name evidence="2" type="ORF">SAMN05444682_106153</name>
</gene>
<keyword evidence="1" id="KW-1133">Transmembrane helix</keyword>
<name>A0A1I3LV15_9SPHI</name>
<feature type="transmembrane region" description="Helical" evidence="1">
    <location>
        <begin position="82"/>
        <end position="105"/>
    </location>
</feature>
<evidence type="ECO:0000256" key="1">
    <source>
        <dbReference type="SAM" id="Phobius"/>
    </source>
</evidence>
<evidence type="ECO:0000313" key="2">
    <source>
        <dbReference type="EMBL" id="SFI88589.1"/>
    </source>
</evidence>
<feature type="transmembrane region" description="Helical" evidence="1">
    <location>
        <begin position="6"/>
        <end position="34"/>
    </location>
</feature>
<dbReference type="Pfam" id="PF08592">
    <property type="entry name" value="Anthrone_oxy"/>
    <property type="match status" value="1"/>
</dbReference>
<dbReference type="STRING" id="1477437.SAMN05444682_106153"/>
<keyword evidence="3" id="KW-1185">Reference proteome</keyword>
<keyword evidence="1" id="KW-0472">Membrane</keyword>
<dbReference type="RefSeq" id="WP_090627591.1">
    <property type="nucleotide sequence ID" value="NZ_FOQO01000006.1"/>
</dbReference>
<evidence type="ECO:0000313" key="3">
    <source>
        <dbReference type="Proteomes" id="UP000198670"/>
    </source>
</evidence>
<dbReference type="Proteomes" id="UP000198670">
    <property type="component" value="Unassembled WGS sequence"/>
</dbReference>